<keyword evidence="1" id="KW-0479">Metal-binding</keyword>
<evidence type="ECO:0000256" key="4">
    <source>
        <dbReference type="PROSITE-ProRule" id="PRU01343"/>
    </source>
</evidence>
<accession>A0AAW1J502</accession>
<keyword evidence="2 4" id="KW-0863">Zinc-finger</keyword>
<reference evidence="8" key="1">
    <citation type="submission" date="2024-03" db="EMBL/GenBank/DDBJ databases">
        <title>WGS assembly of Saponaria officinalis var. Norfolk2.</title>
        <authorList>
            <person name="Jenkins J."/>
            <person name="Shu S."/>
            <person name="Grimwood J."/>
            <person name="Barry K."/>
            <person name="Goodstein D."/>
            <person name="Schmutz J."/>
            <person name="Leebens-Mack J."/>
            <person name="Osbourn A."/>
        </authorList>
    </citation>
    <scope>NUCLEOTIDE SEQUENCE [LARGE SCALE GENOMIC DNA]</scope>
    <source>
        <strain evidence="8">JIC</strain>
    </source>
</reference>
<feature type="transmembrane region" description="Helical" evidence="6">
    <location>
        <begin position="102"/>
        <end position="120"/>
    </location>
</feature>
<keyword evidence="3" id="KW-0862">Zinc</keyword>
<evidence type="ECO:0000313" key="8">
    <source>
        <dbReference type="EMBL" id="KAK9697825.1"/>
    </source>
</evidence>
<comment type="caution">
    <text evidence="8">The sequence shown here is derived from an EMBL/GenBank/DDBJ whole genome shotgun (WGS) entry which is preliminary data.</text>
</comment>
<feature type="coiled-coil region" evidence="5">
    <location>
        <begin position="41"/>
        <end position="96"/>
    </location>
</feature>
<sequence length="123" mass="14676">MENPGRRFETCKLYNPRSKIRGCNYFRWYDTTQTDWQRIIINKLQLENKMLTTEMGSLKEEVKALKEDKTMLRTEVDKVKKKLKCVKEEKNKFGRERNSKGYGLMLVICVIVSVLVVWFSNLF</sequence>
<dbReference type="AlphaFoldDB" id="A0AAW1J502"/>
<evidence type="ECO:0000256" key="3">
    <source>
        <dbReference type="ARBA" id="ARBA00022833"/>
    </source>
</evidence>
<organism evidence="8 9">
    <name type="scientific">Saponaria officinalis</name>
    <name type="common">Common soapwort</name>
    <name type="synonym">Lychnis saponaria</name>
    <dbReference type="NCBI Taxonomy" id="3572"/>
    <lineage>
        <taxon>Eukaryota</taxon>
        <taxon>Viridiplantae</taxon>
        <taxon>Streptophyta</taxon>
        <taxon>Embryophyta</taxon>
        <taxon>Tracheophyta</taxon>
        <taxon>Spermatophyta</taxon>
        <taxon>Magnoliopsida</taxon>
        <taxon>eudicotyledons</taxon>
        <taxon>Gunneridae</taxon>
        <taxon>Pentapetalae</taxon>
        <taxon>Caryophyllales</taxon>
        <taxon>Caryophyllaceae</taxon>
        <taxon>Caryophylleae</taxon>
        <taxon>Saponaria</taxon>
    </lineage>
</organism>
<evidence type="ECO:0000313" key="9">
    <source>
        <dbReference type="Proteomes" id="UP001443914"/>
    </source>
</evidence>
<protein>
    <recommendedName>
        <fullName evidence="7">GRF-type domain-containing protein</fullName>
    </recommendedName>
</protein>
<keyword evidence="5" id="KW-0175">Coiled coil</keyword>
<evidence type="ECO:0000256" key="1">
    <source>
        <dbReference type="ARBA" id="ARBA00022723"/>
    </source>
</evidence>
<evidence type="ECO:0000256" key="2">
    <source>
        <dbReference type="ARBA" id="ARBA00022771"/>
    </source>
</evidence>
<keyword evidence="6" id="KW-0812">Transmembrane</keyword>
<dbReference type="EMBL" id="JBDFQZ010000008">
    <property type="protein sequence ID" value="KAK9697825.1"/>
    <property type="molecule type" value="Genomic_DNA"/>
</dbReference>
<name>A0AAW1J502_SAPOF</name>
<dbReference type="GO" id="GO:0008270">
    <property type="term" value="F:zinc ion binding"/>
    <property type="evidence" value="ECO:0007669"/>
    <property type="project" value="UniProtKB-KW"/>
</dbReference>
<keyword evidence="6" id="KW-0472">Membrane</keyword>
<keyword evidence="9" id="KW-1185">Reference proteome</keyword>
<dbReference type="PANTHER" id="PTHR33248">
    <property type="entry name" value="ZINC ION-BINDING PROTEIN"/>
    <property type="match status" value="1"/>
</dbReference>
<keyword evidence="6" id="KW-1133">Transmembrane helix</keyword>
<dbReference type="InterPro" id="IPR010666">
    <property type="entry name" value="Znf_GRF"/>
</dbReference>
<dbReference type="PROSITE" id="PS51999">
    <property type="entry name" value="ZF_GRF"/>
    <property type="match status" value="1"/>
</dbReference>
<evidence type="ECO:0000256" key="6">
    <source>
        <dbReference type="SAM" id="Phobius"/>
    </source>
</evidence>
<proteinExistence type="predicted"/>
<evidence type="ECO:0000259" key="7">
    <source>
        <dbReference type="PROSITE" id="PS51999"/>
    </source>
</evidence>
<gene>
    <name evidence="8" type="ORF">RND81_08G063600</name>
</gene>
<feature type="domain" description="GRF-type" evidence="7">
    <location>
        <begin position="1"/>
        <end position="32"/>
    </location>
</feature>
<evidence type="ECO:0000256" key="5">
    <source>
        <dbReference type="SAM" id="Coils"/>
    </source>
</evidence>
<dbReference type="Proteomes" id="UP001443914">
    <property type="component" value="Unassembled WGS sequence"/>
</dbReference>